<gene>
    <name evidence="1" type="ORF">HGP29_07570</name>
</gene>
<evidence type="ECO:0000313" key="1">
    <source>
        <dbReference type="EMBL" id="NLR91061.1"/>
    </source>
</evidence>
<dbReference type="Proteomes" id="UP000585050">
    <property type="component" value="Unassembled WGS sequence"/>
</dbReference>
<keyword evidence="1" id="KW-0378">Hydrolase</keyword>
<name>A0A7X8SIW4_9BACT</name>
<accession>A0A7X8SIW4</accession>
<dbReference type="RefSeq" id="WP_168881765.1">
    <property type="nucleotide sequence ID" value="NZ_JABAIL010000002.1"/>
</dbReference>
<dbReference type="SUPFAM" id="SSF53474">
    <property type="entry name" value="alpha/beta-Hydrolases"/>
    <property type="match status" value="1"/>
</dbReference>
<proteinExistence type="predicted"/>
<dbReference type="InterPro" id="IPR029058">
    <property type="entry name" value="AB_hydrolase_fold"/>
</dbReference>
<dbReference type="AlphaFoldDB" id="A0A7X8SIW4"/>
<keyword evidence="2" id="KW-1185">Reference proteome</keyword>
<evidence type="ECO:0000313" key="2">
    <source>
        <dbReference type="Proteomes" id="UP000585050"/>
    </source>
</evidence>
<protein>
    <submittedName>
        <fullName evidence="1">Alpha/beta hydrolase</fullName>
    </submittedName>
</protein>
<dbReference type="GO" id="GO:0016787">
    <property type="term" value="F:hydrolase activity"/>
    <property type="evidence" value="ECO:0007669"/>
    <property type="project" value="UniProtKB-KW"/>
</dbReference>
<sequence length="267" mass="30922">MKNIQTNFQGFRVMGTGPRLLICFHGYGQTVDVFSPLSKMQDKYTLLSIALPYHSDNYALDRKLSVNYPLGIYHFILYFAKKHQFNSWEICGYSIGARLAQFCYTQNPKKCDALYLVAPDGVGQNYFFSTVTHRLFNPLFKKVMKRSDLLIKSIQLIRKTRVISASLSSFAQQNIGSKEQSQKVANTWIALRKAKISNSKLLYYLEEYNTPYFLVRGKFDKIITAKKLRGFTKKAPVYRVIALPANHVSVLTSFFQWFKEKRLKNED</sequence>
<comment type="caution">
    <text evidence="1">The sequence shown here is derived from an EMBL/GenBank/DDBJ whole genome shotgun (WGS) entry which is preliminary data.</text>
</comment>
<dbReference type="Gene3D" id="3.40.50.1820">
    <property type="entry name" value="alpha/beta hydrolase"/>
    <property type="match status" value="1"/>
</dbReference>
<dbReference type="EMBL" id="JABAIL010000002">
    <property type="protein sequence ID" value="NLR91061.1"/>
    <property type="molecule type" value="Genomic_DNA"/>
</dbReference>
<reference evidence="1 2" key="1">
    <citation type="submission" date="2020-04" db="EMBL/GenBank/DDBJ databases">
        <title>Flammeovirga sp. SR4, a novel species isolated from seawater.</title>
        <authorList>
            <person name="Wang X."/>
        </authorList>
    </citation>
    <scope>NUCLEOTIDE SEQUENCE [LARGE SCALE GENOMIC DNA]</scope>
    <source>
        <strain evidence="1 2">SR4</strain>
    </source>
</reference>
<organism evidence="1 2">
    <name type="scientific">Flammeovirga agarivorans</name>
    <dbReference type="NCBI Taxonomy" id="2726742"/>
    <lineage>
        <taxon>Bacteria</taxon>
        <taxon>Pseudomonadati</taxon>
        <taxon>Bacteroidota</taxon>
        <taxon>Cytophagia</taxon>
        <taxon>Cytophagales</taxon>
        <taxon>Flammeovirgaceae</taxon>
        <taxon>Flammeovirga</taxon>
    </lineage>
</organism>